<proteinExistence type="predicted"/>
<reference evidence="1" key="1">
    <citation type="submission" date="2016-04" db="EMBL/GenBank/DDBJ databases">
        <authorList>
            <person name="Calderon-Fernandez G.M.Sr."/>
        </authorList>
    </citation>
    <scope>NUCLEOTIDE SEQUENCE</scope>
    <source>
        <strain evidence="1">Int1</strain>
        <tissue evidence="1">Integument</tissue>
    </source>
</reference>
<dbReference type="EMBL" id="GEMB01004031">
    <property type="protein sequence ID" value="JAR99230.1"/>
    <property type="molecule type" value="Transcribed_RNA"/>
</dbReference>
<name>A0A161M9G4_TRIIF</name>
<accession>A0A161M9G4</accession>
<organism evidence="1">
    <name type="scientific">Triatoma infestans</name>
    <name type="common">Assassin bug</name>
    <dbReference type="NCBI Taxonomy" id="30076"/>
    <lineage>
        <taxon>Eukaryota</taxon>
        <taxon>Metazoa</taxon>
        <taxon>Ecdysozoa</taxon>
        <taxon>Arthropoda</taxon>
        <taxon>Hexapoda</taxon>
        <taxon>Insecta</taxon>
        <taxon>Pterygota</taxon>
        <taxon>Neoptera</taxon>
        <taxon>Paraneoptera</taxon>
        <taxon>Hemiptera</taxon>
        <taxon>Heteroptera</taxon>
        <taxon>Panheteroptera</taxon>
        <taxon>Cimicomorpha</taxon>
        <taxon>Reduviidae</taxon>
        <taxon>Triatominae</taxon>
        <taxon>Triatoma</taxon>
    </lineage>
</organism>
<reference evidence="1" key="2">
    <citation type="journal article" date="2017" name="J. Med. Entomol.">
        <title>Transcriptome Analysis of the Triatoma infestans (Hemiptera: Reduviidae) Integument.</title>
        <authorList>
            <person name="Calderon-Fernandez G.M."/>
            <person name="Moriconi D.E."/>
            <person name="Dulbecco A.B."/>
            <person name="Juarez M.P."/>
        </authorList>
    </citation>
    <scope>NUCLEOTIDE SEQUENCE</scope>
    <source>
        <strain evidence="1">Int1</strain>
        <tissue evidence="1">Integument</tissue>
    </source>
</reference>
<sequence length="31" mass="3717">IVQEIENFPHICNCGRKFGERVLFGSLYKRY</sequence>
<protein>
    <submittedName>
        <fullName evidence="1">Uncharacterized protein</fullName>
    </submittedName>
</protein>
<dbReference type="AlphaFoldDB" id="A0A161M9G4"/>
<feature type="non-terminal residue" evidence="1">
    <location>
        <position position="1"/>
    </location>
</feature>
<evidence type="ECO:0000313" key="1">
    <source>
        <dbReference type="EMBL" id="JAR99230.1"/>
    </source>
</evidence>